<feature type="region of interest" description="Disordered" evidence="1">
    <location>
        <begin position="1512"/>
        <end position="1546"/>
    </location>
</feature>
<name>A0A7J7G0P2_CAMSI</name>
<evidence type="ECO:0000313" key="2">
    <source>
        <dbReference type="EMBL" id="KAF5934192.1"/>
    </source>
</evidence>
<feature type="region of interest" description="Disordered" evidence="1">
    <location>
        <begin position="204"/>
        <end position="242"/>
    </location>
</feature>
<feature type="compositionally biased region" description="Basic and acidic residues" evidence="1">
    <location>
        <begin position="1517"/>
        <end position="1546"/>
    </location>
</feature>
<feature type="region of interest" description="Disordered" evidence="1">
    <location>
        <begin position="140"/>
        <end position="165"/>
    </location>
</feature>
<organism evidence="2 3">
    <name type="scientific">Camellia sinensis</name>
    <name type="common">Tea plant</name>
    <name type="synonym">Thea sinensis</name>
    <dbReference type="NCBI Taxonomy" id="4442"/>
    <lineage>
        <taxon>Eukaryota</taxon>
        <taxon>Viridiplantae</taxon>
        <taxon>Streptophyta</taxon>
        <taxon>Embryophyta</taxon>
        <taxon>Tracheophyta</taxon>
        <taxon>Spermatophyta</taxon>
        <taxon>Magnoliopsida</taxon>
        <taxon>eudicotyledons</taxon>
        <taxon>Gunneridae</taxon>
        <taxon>Pentapetalae</taxon>
        <taxon>asterids</taxon>
        <taxon>Ericales</taxon>
        <taxon>Theaceae</taxon>
        <taxon>Camellia</taxon>
    </lineage>
</organism>
<sequence length="1546" mass="170803">MLSVFPFKVQKVGESIQNSQCSPFAEAGPMTTQNSEEFVVMTATLDQGITPQSEANIDMSHPPRSPVVHPVWAPQLYQAREPTTFELMGMIGDLQRSVADLAYGMSASPPAAPYAGSFVPQEPPLLGRIVIELSQPEMASSYGNDMSTSTRTLDQAEAGRKDKAKVDADPIEQLLWAVEALKAGGMNKQQITAVVAKTVEDAFPTLPESSSSQSENRDGPRHARTIPSIPAPAPGKDQKAKVAPTDPFACAASKSAQTPKYLPRGRRAFHALYMPLSKALQILAEKGHLKPLEPRPLPKNLPATYDATQYCAYHQQTGHPTDNCSRLRHEVQDLIDSEVILPPTSAKSVTTQLLDFEDTDTAIFLLKGLSCCIESVPLCIEYQVILGLLSRTPFCLVITCFVFESVSAEGPVAPTNLNETAVAISLLCLLSVQVPEDSNGLIVHLACSPARQTHCINLSFSKTTFEHCGDKNEEEGIPRVLQNFDHFERKRSMLSLLMNEIMLVGVSTGKDPGLIQIGSTLSSARAIPSRFNPSVLNLEPVQKIRRSNAMQGLCGQFRNSPRARGTKVESKGVDLAGRSSWSNRDGFSANQCNSQYLRSPTPTDIARLLAIGEVRGFSGMLGSLDCMHWEWKNCPKAWQGQYVGHKKKPTIILEAVASYDLWIWHAFFGMPGSHNDLNVLDRSPLFSDLAQGFENPSFGSTAATTGARVLVHDELQEELCDRDGDDDVERSRWFKSTTALRDRDELRLRDEGGAGVGVLEVFFKGHRVCHLLFLSGLSEARFEKRTIRLTGTDIPVIQIDPYHMESLDEMVRHLQESMKTIQQDAARQAESAKQQAAVVTQQAELITRLQQQTGASASHQVPPPPRVPILGETTNVQDDTDIPIRPAPPPILPQLSKTPTNLPDSPFEFETDPTTLKMKDGYTDSAMTLPDRFKMPHIDRFDRSGDLMIEVTTRDLETTRQEPKESFSNFVTRWRAKASMMTIRPVDKDQIRMVVRNLQPKLMQKMIVLPLPTFTDLHKMGVQIEDAMKQGLIDSEREQPRRTFNRSTNAGMSSAAAARSSDVSMVTTTNTPRALTATPFTDASGSSSQTARYAPKGQRTFTPLHMPLSKALGVLIKKGHLKPLEPQSLLEKLPPSHNPAKYCAFHQQHGHDTDQCYRLRHEIQDLVDNRVIVPPEKLNVITNPLPPHNQAPPPKRINMIQTGVMPYDPSIYITPSHLPKPEVFIPNSTDLCVLDISQTQPETVVVAVEDKSGLIAEADENANTEPERSASFMYNPSGYITSAGQARPNVELPVWVGICVVREDGLNQGLDDLADLEEDIANLQFFNKQDSGDVTVNWFDSDWAAESTGWLDDQLDVFEQPQLGQGPSGTGTLTVAGRAGNLDASPKSTGVKNFARDPGNLNIGDVEQQAALKQFEQEKIEDFERVRKAKAPTGIERAVCTGAEHAAGTGTKGAVSTRIVVTKPDRCLSAADGMWWEDDDLCLAHTDEDWRSNQLDDTWYIGEVDHMTRSRRYFKPPHLDQPEAFGKDREANKQKEKLLEEEAVLK</sequence>
<accession>A0A7J7G0P2</accession>
<feature type="compositionally biased region" description="Polar residues" evidence="1">
    <location>
        <begin position="140"/>
        <end position="153"/>
    </location>
</feature>
<feature type="region of interest" description="Disordered" evidence="1">
    <location>
        <begin position="852"/>
        <end position="917"/>
    </location>
</feature>
<feature type="region of interest" description="Disordered" evidence="1">
    <location>
        <begin position="1075"/>
        <end position="1094"/>
    </location>
</feature>
<gene>
    <name evidence="2" type="ORF">HYC85_030363</name>
</gene>
<feature type="compositionally biased region" description="Polar residues" evidence="1">
    <location>
        <begin position="1081"/>
        <end position="1091"/>
    </location>
</feature>
<dbReference type="Pfam" id="PF04827">
    <property type="entry name" value="Plant_tran"/>
    <property type="match status" value="1"/>
</dbReference>
<evidence type="ECO:0000313" key="3">
    <source>
        <dbReference type="Proteomes" id="UP000593564"/>
    </source>
</evidence>
<protein>
    <submittedName>
        <fullName evidence="2">Uncharacterized protein</fullName>
    </submittedName>
</protein>
<feature type="compositionally biased region" description="Low complexity" evidence="1">
    <location>
        <begin position="1047"/>
        <end position="1064"/>
    </location>
</feature>
<reference evidence="2 3" key="2">
    <citation type="submission" date="2020-07" db="EMBL/GenBank/DDBJ databases">
        <title>Genome assembly of wild tea tree DASZ reveals pedigree and selection history of tea varieties.</title>
        <authorList>
            <person name="Zhang W."/>
        </authorList>
    </citation>
    <scope>NUCLEOTIDE SEQUENCE [LARGE SCALE GENOMIC DNA]</scope>
    <source>
        <strain evidence="3">cv. G240</strain>
        <tissue evidence="2">Leaf</tissue>
    </source>
</reference>
<feature type="region of interest" description="Disordered" evidence="1">
    <location>
        <begin position="1044"/>
        <end position="1064"/>
    </location>
</feature>
<dbReference type="InterPro" id="IPR006912">
    <property type="entry name" value="Harbinger_derived_prot"/>
</dbReference>
<keyword evidence="3" id="KW-1185">Reference proteome</keyword>
<proteinExistence type="predicted"/>
<dbReference type="PANTHER" id="PTHR32108">
    <property type="entry name" value="DNA-DIRECTED RNA POLYMERASE SUBUNIT ALPHA"/>
    <property type="match status" value="1"/>
</dbReference>
<evidence type="ECO:0000256" key="1">
    <source>
        <dbReference type="SAM" id="MobiDB-lite"/>
    </source>
</evidence>
<reference evidence="3" key="1">
    <citation type="journal article" date="2020" name="Nat. Commun.">
        <title>Genome assembly of wild tea tree DASZ reveals pedigree and selection history of tea varieties.</title>
        <authorList>
            <person name="Zhang W."/>
            <person name="Zhang Y."/>
            <person name="Qiu H."/>
            <person name="Guo Y."/>
            <person name="Wan H."/>
            <person name="Zhang X."/>
            <person name="Scossa F."/>
            <person name="Alseekh S."/>
            <person name="Zhang Q."/>
            <person name="Wang P."/>
            <person name="Xu L."/>
            <person name="Schmidt M.H."/>
            <person name="Jia X."/>
            <person name="Li D."/>
            <person name="Zhu A."/>
            <person name="Guo F."/>
            <person name="Chen W."/>
            <person name="Ni D."/>
            <person name="Usadel B."/>
            <person name="Fernie A.R."/>
            <person name="Wen W."/>
        </authorList>
    </citation>
    <scope>NUCLEOTIDE SEQUENCE [LARGE SCALE GENOMIC DNA]</scope>
    <source>
        <strain evidence="3">cv. G240</strain>
    </source>
</reference>
<comment type="caution">
    <text evidence="2">The sequence shown here is derived from an EMBL/GenBank/DDBJ whole genome shotgun (WGS) entry which is preliminary data.</text>
</comment>
<dbReference type="EMBL" id="JACBKZ010000014">
    <property type="protein sequence ID" value="KAF5934192.1"/>
    <property type="molecule type" value="Genomic_DNA"/>
</dbReference>
<dbReference type="Proteomes" id="UP000593564">
    <property type="component" value="Unassembled WGS sequence"/>
</dbReference>